<keyword evidence="3" id="KW-0238">DNA-binding</keyword>
<evidence type="ECO:0000256" key="1">
    <source>
        <dbReference type="ARBA" id="ARBA00009437"/>
    </source>
</evidence>
<protein>
    <submittedName>
        <fullName evidence="6">LysR family transcriptional regulator</fullName>
    </submittedName>
</protein>
<dbReference type="InterPro" id="IPR000847">
    <property type="entry name" value="LysR_HTH_N"/>
</dbReference>
<dbReference type="InterPro" id="IPR036388">
    <property type="entry name" value="WH-like_DNA-bd_sf"/>
</dbReference>
<reference evidence="6 7" key="2">
    <citation type="journal article" date="2017" name="Front. Microbiol.">
        <title>Genomics Reveals a Unique Clone of Burkholderia cenocepacia Harboring an Actively Excising Novel Genomic Island.</title>
        <authorList>
            <person name="Patil P.P."/>
            <person name="Mali S."/>
            <person name="Midha S."/>
            <person name="Gautam V."/>
            <person name="Dash L."/>
            <person name="Kumar S."/>
            <person name="Shastri J."/>
            <person name="Singhal L."/>
            <person name="Patil P.B."/>
        </authorList>
    </citation>
    <scope>NUCLEOTIDE SEQUENCE [LARGE SCALE GENOMIC DNA]</scope>
    <source>
        <strain evidence="6 7">BC-19</strain>
    </source>
</reference>
<comment type="similarity">
    <text evidence="1">Belongs to the LysR transcriptional regulatory family.</text>
</comment>
<proteinExistence type="inferred from homology"/>
<evidence type="ECO:0000259" key="5">
    <source>
        <dbReference type="PROSITE" id="PS50931"/>
    </source>
</evidence>
<dbReference type="Pfam" id="PF00126">
    <property type="entry name" value="HTH_1"/>
    <property type="match status" value="1"/>
</dbReference>
<keyword evidence="4" id="KW-0804">Transcription</keyword>
<dbReference type="EMBL" id="JYMX02000072">
    <property type="protein sequence ID" value="MCW3717441.1"/>
    <property type="molecule type" value="Genomic_DNA"/>
</dbReference>
<dbReference type="CDD" id="cd08422">
    <property type="entry name" value="PBP2_CrgA_like"/>
    <property type="match status" value="1"/>
</dbReference>
<dbReference type="InterPro" id="IPR005119">
    <property type="entry name" value="LysR_subst-bd"/>
</dbReference>
<reference evidence="6 7" key="1">
    <citation type="journal article" date="2017" name="Front. Microbiol.">
        <title>Genomics reveals a unique clone of Burkholderia cenocepacia harbouring an actively excising novel genomic island.</title>
        <authorList>
            <person name="Patil P."/>
            <person name="Mali S."/>
            <person name="Midha S."/>
            <person name="Gautam V."/>
            <person name="Dash L."/>
            <person name="Kumar S."/>
            <person name="Shastri J."/>
            <person name="Singhal L."/>
            <person name="Patil P.B."/>
        </authorList>
    </citation>
    <scope>NUCLEOTIDE SEQUENCE [LARGE SCALE GENOMIC DNA]</scope>
    <source>
        <strain evidence="6 7">BC-19</strain>
    </source>
</reference>
<dbReference type="Gene3D" id="1.10.10.10">
    <property type="entry name" value="Winged helix-like DNA-binding domain superfamily/Winged helix DNA-binding domain"/>
    <property type="match status" value="1"/>
</dbReference>
<dbReference type="Proteomes" id="UP000191686">
    <property type="component" value="Unassembled WGS sequence"/>
</dbReference>
<dbReference type="GO" id="GO:0003677">
    <property type="term" value="F:DNA binding"/>
    <property type="evidence" value="ECO:0007669"/>
    <property type="project" value="UniProtKB-KW"/>
</dbReference>
<dbReference type="PROSITE" id="PS50931">
    <property type="entry name" value="HTH_LYSR"/>
    <property type="match status" value="1"/>
</dbReference>
<evidence type="ECO:0000313" key="7">
    <source>
        <dbReference type="Proteomes" id="UP000191686"/>
    </source>
</evidence>
<evidence type="ECO:0000313" key="6">
    <source>
        <dbReference type="EMBL" id="MCW3717441.1"/>
    </source>
</evidence>
<dbReference type="InterPro" id="IPR058163">
    <property type="entry name" value="LysR-type_TF_proteobact-type"/>
</dbReference>
<evidence type="ECO:0000256" key="2">
    <source>
        <dbReference type="ARBA" id="ARBA00023015"/>
    </source>
</evidence>
<dbReference type="SUPFAM" id="SSF53850">
    <property type="entry name" value="Periplasmic binding protein-like II"/>
    <property type="match status" value="1"/>
</dbReference>
<name>A0ABD4USY0_9BURK</name>
<evidence type="ECO:0000256" key="4">
    <source>
        <dbReference type="ARBA" id="ARBA00023163"/>
    </source>
</evidence>
<keyword evidence="2" id="KW-0805">Transcription regulation</keyword>
<dbReference type="InterPro" id="IPR036390">
    <property type="entry name" value="WH_DNA-bd_sf"/>
</dbReference>
<dbReference type="PANTHER" id="PTHR30537:SF35">
    <property type="entry name" value="TRANSCRIPTIONAL REGULATORY PROTEIN"/>
    <property type="match status" value="1"/>
</dbReference>
<organism evidence="6 7">
    <name type="scientific">Burkholderia cenocepacia</name>
    <dbReference type="NCBI Taxonomy" id="95486"/>
    <lineage>
        <taxon>Bacteria</taxon>
        <taxon>Pseudomonadati</taxon>
        <taxon>Pseudomonadota</taxon>
        <taxon>Betaproteobacteria</taxon>
        <taxon>Burkholderiales</taxon>
        <taxon>Burkholderiaceae</taxon>
        <taxon>Burkholderia</taxon>
        <taxon>Burkholderia cepacia complex</taxon>
    </lineage>
</organism>
<dbReference type="SUPFAM" id="SSF46785">
    <property type="entry name" value="Winged helix' DNA-binding domain"/>
    <property type="match status" value="1"/>
</dbReference>
<sequence>MDRFREIDLFVQVVEAGNISRAAERLGLPVSTASRHLNALESRLGARLLSRTTRQLALTDVGAEFYRRCTAILSDMEEAEAVAQEAVVKPSGLLRVTASLSFCLLHIEPLLPAFKARYPEITVDVVAENRYLNVVENNVDVAIRTRQFEADDNLTIRKLAVTKRVLAASPLYLSRFGVPKVPQDLASHQMLIYNHANHPRELPFEKAGKFVTVHIDPSISTSDGQIAVRAALHDMGILVQPKYIIFDLLEAGELVTVLDDWDLPRLTMNIAFQTRQYLPAKVRVFIDALTERFRLNDFENRWNR</sequence>
<dbReference type="Gene3D" id="3.40.190.290">
    <property type="match status" value="1"/>
</dbReference>
<dbReference type="PANTHER" id="PTHR30537">
    <property type="entry name" value="HTH-TYPE TRANSCRIPTIONAL REGULATOR"/>
    <property type="match status" value="1"/>
</dbReference>
<evidence type="ECO:0000256" key="3">
    <source>
        <dbReference type="ARBA" id="ARBA00023125"/>
    </source>
</evidence>
<dbReference type="Pfam" id="PF03466">
    <property type="entry name" value="LysR_substrate"/>
    <property type="match status" value="1"/>
</dbReference>
<accession>A0ABD4USY0</accession>
<comment type="caution">
    <text evidence="6">The sequence shown here is derived from an EMBL/GenBank/DDBJ whole genome shotgun (WGS) entry which is preliminary data.</text>
</comment>
<dbReference type="AlphaFoldDB" id="A0ABD4USY0"/>
<gene>
    <name evidence="6" type="ORF">UE95_039840</name>
</gene>
<dbReference type="FunFam" id="1.10.10.10:FF:000001">
    <property type="entry name" value="LysR family transcriptional regulator"/>
    <property type="match status" value="1"/>
</dbReference>
<feature type="domain" description="HTH lysR-type" evidence="5">
    <location>
        <begin position="1"/>
        <end position="59"/>
    </location>
</feature>